<accession>A0ABD3PDM7</accession>
<dbReference type="InterPro" id="IPR058581">
    <property type="entry name" value="TM_HPP"/>
</dbReference>
<keyword evidence="4" id="KW-1185">Reference proteome</keyword>
<gene>
    <name evidence="3" type="ORF">ACHAWO_010570</name>
</gene>
<feature type="transmembrane region" description="Helical" evidence="1">
    <location>
        <begin position="245"/>
        <end position="264"/>
    </location>
</feature>
<dbReference type="AlphaFoldDB" id="A0ABD3PDM7"/>
<keyword evidence="1" id="KW-1133">Transmembrane helix</keyword>
<keyword evidence="1" id="KW-0812">Transmembrane</keyword>
<keyword evidence="1" id="KW-0472">Membrane</keyword>
<proteinExistence type="predicted"/>
<comment type="caution">
    <text evidence="3">The sequence shown here is derived from an EMBL/GenBank/DDBJ whole genome shotgun (WGS) entry which is preliminary data.</text>
</comment>
<dbReference type="PANTHER" id="PTHR33741:SF5">
    <property type="entry name" value="TRANSMEMBRANE PROTEIN DDB_G0269096-RELATED"/>
    <property type="match status" value="1"/>
</dbReference>
<dbReference type="PANTHER" id="PTHR33741">
    <property type="entry name" value="TRANSMEMBRANE PROTEIN DDB_G0269096-RELATED"/>
    <property type="match status" value="1"/>
</dbReference>
<name>A0ABD3PDM7_9STRA</name>
<evidence type="ECO:0000313" key="4">
    <source>
        <dbReference type="Proteomes" id="UP001530400"/>
    </source>
</evidence>
<evidence type="ECO:0000256" key="1">
    <source>
        <dbReference type="SAM" id="Phobius"/>
    </source>
</evidence>
<dbReference type="Proteomes" id="UP001530400">
    <property type="component" value="Unassembled WGS sequence"/>
</dbReference>
<protein>
    <recommendedName>
        <fullName evidence="2">HPP transmembrane region domain-containing protein</fullName>
    </recommendedName>
</protein>
<reference evidence="3 4" key="1">
    <citation type="submission" date="2024-10" db="EMBL/GenBank/DDBJ databases">
        <title>Updated reference genomes for cyclostephanoid diatoms.</title>
        <authorList>
            <person name="Roberts W.R."/>
            <person name="Alverson A.J."/>
        </authorList>
    </citation>
    <scope>NUCLEOTIDE SEQUENCE [LARGE SCALE GENOMIC DNA]</scope>
    <source>
        <strain evidence="3 4">AJA010-31</strain>
    </source>
</reference>
<dbReference type="EMBL" id="JALLPJ020000663">
    <property type="protein sequence ID" value="KAL3786158.1"/>
    <property type="molecule type" value="Genomic_DNA"/>
</dbReference>
<evidence type="ECO:0000313" key="3">
    <source>
        <dbReference type="EMBL" id="KAL3786158.1"/>
    </source>
</evidence>
<feature type="domain" description="HPP transmembrane region" evidence="2">
    <location>
        <begin position="126"/>
        <end position="271"/>
    </location>
</feature>
<dbReference type="InterPro" id="IPR007065">
    <property type="entry name" value="HPP"/>
</dbReference>
<dbReference type="Pfam" id="PF04982">
    <property type="entry name" value="TM_HPP"/>
    <property type="match status" value="1"/>
</dbReference>
<organism evidence="3 4">
    <name type="scientific">Cyclotella atomus</name>
    <dbReference type="NCBI Taxonomy" id="382360"/>
    <lineage>
        <taxon>Eukaryota</taxon>
        <taxon>Sar</taxon>
        <taxon>Stramenopiles</taxon>
        <taxon>Ochrophyta</taxon>
        <taxon>Bacillariophyta</taxon>
        <taxon>Coscinodiscophyceae</taxon>
        <taxon>Thalassiosirophycidae</taxon>
        <taxon>Stephanodiscales</taxon>
        <taxon>Stephanodiscaceae</taxon>
        <taxon>Cyclotella</taxon>
    </lineage>
</organism>
<evidence type="ECO:0000259" key="2">
    <source>
        <dbReference type="Pfam" id="PF04982"/>
    </source>
</evidence>
<sequence length="274" mass="29789">MQLINRAAQYIGAAAALQTPVRIAVDSNRNQPLYNWWMLKVKILAVVRFQRPLFVRQTSQSLQKRIGSLAHTLNGIKSFNRQQSFHLLSDAAVDMKNNVTRAVADVQYAAKASQMKWLAKLKGGKAFVGIASKIIILAHLDQSIAEKTAGHLSLVMPPIGALSTTQWNLTAAPASQPRNALLSQIIALTTAFCLHHISSIDSCTRCALAPTITAFLTGGLGIIHAPAGASAVAFSMQKYSLEHCLLFLVGMLIAIVVAIALNNLSDKRQYPIYY</sequence>